<reference evidence="1 2" key="1">
    <citation type="submission" date="2024-01" db="EMBL/GenBank/DDBJ databases">
        <title>novel species in genus Adlercreutzia.</title>
        <authorList>
            <person name="Liu X."/>
        </authorList>
    </citation>
    <scope>NUCLEOTIDE SEQUENCE [LARGE SCALE GENOMIC DNA]</scope>
    <source>
        <strain evidence="1 2">R22</strain>
    </source>
</reference>
<keyword evidence="2" id="KW-1185">Reference proteome</keyword>
<accession>A0ABU6J1U4</accession>
<sequence>MREAAQEKGWCLKASSITELAEVTGLTALPETVTEHDGFMATGSDPDFFKDPAFLQPIESDSRSGLSQSSGRIAARTMVNYLNEA</sequence>
<dbReference type="EMBL" id="JAYMFH010000022">
    <property type="protein sequence ID" value="MEC4295918.1"/>
    <property type="molecule type" value="Genomic_DNA"/>
</dbReference>
<evidence type="ECO:0000313" key="1">
    <source>
        <dbReference type="EMBL" id="MEC4295918.1"/>
    </source>
</evidence>
<dbReference type="InterPro" id="IPR027477">
    <property type="entry name" value="Succ_DH/fumarate_Rdtase_cat_sf"/>
</dbReference>
<dbReference type="Proteomes" id="UP001343724">
    <property type="component" value="Unassembled WGS sequence"/>
</dbReference>
<evidence type="ECO:0000313" key="2">
    <source>
        <dbReference type="Proteomes" id="UP001343724"/>
    </source>
</evidence>
<gene>
    <name evidence="1" type="ORF">VJ920_11445</name>
</gene>
<protein>
    <submittedName>
        <fullName evidence="1">Uncharacterized protein</fullName>
    </submittedName>
</protein>
<proteinExistence type="predicted"/>
<comment type="caution">
    <text evidence="1">The sequence shown here is derived from an EMBL/GenBank/DDBJ whole genome shotgun (WGS) entry which is preliminary data.</text>
</comment>
<dbReference type="SUPFAM" id="SSF56425">
    <property type="entry name" value="Succinate dehydrogenase/fumarate reductase flavoprotein, catalytic domain"/>
    <property type="match status" value="1"/>
</dbReference>
<name>A0ABU6J1U4_9ACTN</name>
<organism evidence="1 2">
    <name type="scientific">Adlercreutzia shanghongiae</name>
    <dbReference type="NCBI Taxonomy" id="3111773"/>
    <lineage>
        <taxon>Bacteria</taxon>
        <taxon>Bacillati</taxon>
        <taxon>Actinomycetota</taxon>
        <taxon>Coriobacteriia</taxon>
        <taxon>Eggerthellales</taxon>
        <taxon>Eggerthellaceae</taxon>
        <taxon>Adlercreutzia</taxon>
    </lineage>
</organism>
<dbReference type="RefSeq" id="WP_326441252.1">
    <property type="nucleotide sequence ID" value="NZ_JAYMFH010000022.1"/>
</dbReference>
<dbReference type="Gene3D" id="3.90.700.10">
    <property type="entry name" value="Succinate dehydrogenase/fumarate reductase flavoprotein, catalytic domain"/>
    <property type="match status" value="1"/>
</dbReference>